<protein>
    <submittedName>
        <fullName evidence="1">Uncharacterized protein</fullName>
    </submittedName>
</protein>
<proteinExistence type="predicted"/>
<comment type="caution">
    <text evidence="1">The sequence shown here is derived from an EMBL/GenBank/DDBJ whole genome shotgun (WGS) entry which is preliminary data.</text>
</comment>
<keyword evidence="2" id="KW-1185">Reference proteome</keyword>
<reference evidence="1 2" key="1">
    <citation type="journal article" date="2019" name="BMC Genomics">
        <title>New insights from Opisthorchis felineus genome: update on genomics of the epidemiologically important liver flukes.</title>
        <authorList>
            <person name="Ershov N.I."/>
            <person name="Mordvinov V.A."/>
            <person name="Prokhortchouk E.B."/>
            <person name="Pakharukova M.Y."/>
            <person name="Gunbin K.V."/>
            <person name="Ustyantsev K."/>
            <person name="Genaev M.A."/>
            <person name="Blinov A.G."/>
            <person name="Mazur A."/>
            <person name="Boulygina E."/>
            <person name="Tsygankova S."/>
            <person name="Khrameeva E."/>
            <person name="Chekanov N."/>
            <person name="Fan G."/>
            <person name="Xiao A."/>
            <person name="Zhang H."/>
            <person name="Xu X."/>
            <person name="Yang H."/>
            <person name="Solovyev V."/>
            <person name="Lee S.M."/>
            <person name="Liu X."/>
            <person name="Afonnikov D.A."/>
            <person name="Skryabin K.G."/>
        </authorList>
    </citation>
    <scope>NUCLEOTIDE SEQUENCE [LARGE SCALE GENOMIC DNA]</scope>
    <source>
        <strain evidence="1">AK-0245</strain>
        <tissue evidence="1">Whole organism</tissue>
    </source>
</reference>
<name>A0A4S2KJ19_OPIFE</name>
<dbReference type="Proteomes" id="UP000308267">
    <property type="component" value="Unassembled WGS sequence"/>
</dbReference>
<dbReference type="EMBL" id="SJOL01011851">
    <property type="protein sequence ID" value="TGZ47688.1"/>
    <property type="molecule type" value="Genomic_DNA"/>
</dbReference>
<evidence type="ECO:0000313" key="1">
    <source>
        <dbReference type="EMBL" id="TGZ47688.1"/>
    </source>
</evidence>
<organism evidence="1 2">
    <name type="scientific">Opisthorchis felineus</name>
    <dbReference type="NCBI Taxonomy" id="147828"/>
    <lineage>
        <taxon>Eukaryota</taxon>
        <taxon>Metazoa</taxon>
        <taxon>Spiralia</taxon>
        <taxon>Lophotrochozoa</taxon>
        <taxon>Platyhelminthes</taxon>
        <taxon>Trematoda</taxon>
        <taxon>Digenea</taxon>
        <taxon>Opisthorchiida</taxon>
        <taxon>Opisthorchiata</taxon>
        <taxon>Opisthorchiidae</taxon>
        <taxon>Opisthorchis</taxon>
    </lineage>
</organism>
<evidence type="ECO:0000313" key="2">
    <source>
        <dbReference type="Proteomes" id="UP000308267"/>
    </source>
</evidence>
<accession>A0A4S2KJ19</accession>
<gene>
    <name evidence="1" type="ORF">CRM22_011035</name>
</gene>
<dbReference type="OrthoDB" id="10393721at2759"/>
<sequence length="218" mass="24725">MQIFLKKLCRGHSERLNVIIGLSFPNPPSCTDLSTYKNQEATEYKPTWGELISVLREMLMELSISMHMVDSSTTLEILKTVTQAYPEYAEGVFSRNEVTGDFLVLPLIVVQKLHESAPRKNFGTKHVTISGANDSKVLEELENQGVTLDEVIELLIKRIVRYYEKLGKVVFCKLRERVNQVFGPSSVAAIAFNFADAHACSNMEEETPKKKSKPSRRW</sequence>
<dbReference type="AlphaFoldDB" id="A0A4S2KJ19"/>